<dbReference type="Proteomes" id="UP000887579">
    <property type="component" value="Unplaced"/>
</dbReference>
<reference evidence="2" key="1">
    <citation type="submission" date="2022-11" db="UniProtKB">
        <authorList>
            <consortium name="WormBaseParasite"/>
        </authorList>
    </citation>
    <scope>IDENTIFICATION</scope>
</reference>
<evidence type="ECO:0000313" key="1">
    <source>
        <dbReference type="Proteomes" id="UP000887579"/>
    </source>
</evidence>
<evidence type="ECO:0000313" key="2">
    <source>
        <dbReference type="WBParaSite" id="ES5_v2.g12485.t1"/>
    </source>
</evidence>
<protein>
    <submittedName>
        <fullName evidence="2">Uncharacterized protein</fullName>
    </submittedName>
</protein>
<accession>A0AC34F6G7</accession>
<organism evidence="1 2">
    <name type="scientific">Panagrolaimus sp. ES5</name>
    <dbReference type="NCBI Taxonomy" id="591445"/>
    <lineage>
        <taxon>Eukaryota</taxon>
        <taxon>Metazoa</taxon>
        <taxon>Ecdysozoa</taxon>
        <taxon>Nematoda</taxon>
        <taxon>Chromadorea</taxon>
        <taxon>Rhabditida</taxon>
        <taxon>Tylenchina</taxon>
        <taxon>Panagrolaimomorpha</taxon>
        <taxon>Panagrolaimoidea</taxon>
        <taxon>Panagrolaimidae</taxon>
        <taxon>Panagrolaimus</taxon>
    </lineage>
</organism>
<proteinExistence type="predicted"/>
<sequence length="93" mass="10822">MFLAIQINSQNSLFNLFESGAAEHGGEHGGNIHTLFKFASPSYYGSNSEHESASPPLNTFRNPYYFQQQQQPQPQIYRYPQNNFYYPQQQYYG</sequence>
<dbReference type="WBParaSite" id="ES5_v2.g12485.t1">
    <property type="protein sequence ID" value="ES5_v2.g12485.t1"/>
    <property type="gene ID" value="ES5_v2.g12485"/>
</dbReference>
<name>A0AC34F6G7_9BILA</name>